<accession>A0ABU5ZH73</accession>
<sequence>MKIKVGLIGSHYMVDRMLNIVREFPVLEHVLPLPFQSEAETVELFQENMNRLDIAVFSGPVPYILAKDLLAESKMPYFVVPYDESTVMSTLIYLSYHRGNQLGRLSFDLPDERNVFDVFSELKIPLHDIYTLDYQKEFDVDVLLRFHQALWEQGKIDYALTSRNNVFDELVCRNIPCIRMVPLYKSIRETMKLVLLKCETLLLDLARFAVINIGINLFNYRSNINHEEITTKIYQSMLGFAKVIGGSITQKSGYVSIYTDRKKLGEITNDFTFFPFLDKLKEDIRIQLSIGLGLGWTNHDAESHAMIALQEAYAQKESAIFIVNENKEIKNLVNTKINFMLKTTEKKLLEIAEKTNLSIKTLSKIKNYWIMQDKKCTSSEELANGLNISRRLSQKILKTLADNHYAVIVGEEQPHYKGRPRPLYELHF</sequence>
<keyword evidence="2" id="KW-1185">Reference proteome</keyword>
<reference evidence="1" key="1">
    <citation type="submission" date="2023-12" db="EMBL/GenBank/DDBJ databases">
        <title>Fervidustalea candida gen. nov., sp. nov., a novel member of the family Paenibacillaceae isolated from a geothermal area.</title>
        <authorList>
            <person name="Li W.-J."/>
            <person name="Jiao J.-Y."/>
            <person name="Chen Y."/>
        </authorList>
    </citation>
    <scope>NUCLEOTIDE SEQUENCE</scope>
    <source>
        <strain evidence="1">SYSU GA230002</strain>
    </source>
</reference>
<evidence type="ECO:0000313" key="2">
    <source>
        <dbReference type="Proteomes" id="UP001310386"/>
    </source>
</evidence>
<proteinExistence type="predicted"/>
<evidence type="ECO:0000313" key="1">
    <source>
        <dbReference type="EMBL" id="MEB3101840.1"/>
    </source>
</evidence>
<dbReference type="EMBL" id="JAYJLD010000010">
    <property type="protein sequence ID" value="MEB3101840.1"/>
    <property type="molecule type" value="Genomic_DNA"/>
</dbReference>
<protein>
    <recommendedName>
        <fullName evidence="3">Transcriptional regulator</fullName>
    </recommendedName>
</protein>
<comment type="caution">
    <text evidence="1">The sequence shown here is derived from an EMBL/GenBank/DDBJ whole genome shotgun (WGS) entry which is preliminary data.</text>
</comment>
<dbReference type="Proteomes" id="UP001310386">
    <property type="component" value="Unassembled WGS sequence"/>
</dbReference>
<evidence type="ECO:0008006" key="3">
    <source>
        <dbReference type="Google" id="ProtNLM"/>
    </source>
</evidence>
<name>A0ABU5ZH73_9BACL</name>
<organism evidence="1 2">
    <name type="scientific">Ferviditalea candida</name>
    <dbReference type="NCBI Taxonomy" id="3108399"/>
    <lineage>
        <taxon>Bacteria</taxon>
        <taxon>Bacillati</taxon>
        <taxon>Bacillota</taxon>
        <taxon>Bacilli</taxon>
        <taxon>Bacillales</taxon>
        <taxon>Paenibacillaceae</taxon>
        <taxon>Ferviditalea</taxon>
    </lineage>
</organism>
<dbReference type="RefSeq" id="WP_371753958.1">
    <property type="nucleotide sequence ID" value="NZ_JAYJLD010000010.1"/>
</dbReference>
<gene>
    <name evidence="1" type="ORF">VF724_09200</name>
</gene>